<gene>
    <name evidence="2" type="ORF">DFH07DRAFT_829381</name>
</gene>
<proteinExistence type="predicted"/>
<dbReference type="EMBL" id="JARJLG010000086">
    <property type="protein sequence ID" value="KAJ7749343.1"/>
    <property type="molecule type" value="Genomic_DNA"/>
</dbReference>
<sequence>MSIQPTTSCPQPVKNADVFLLRLICHDWSDLYTDKILRHLRDAAQTTTKLIIVEHVVPLVYGEDETYKHIPGAVSTDAPPKPLLANTMAVNVVPYLVDLQNLFLRIFPESRLQCISHTICP</sequence>
<reference evidence="2" key="1">
    <citation type="submission" date="2023-03" db="EMBL/GenBank/DDBJ databases">
        <title>Massive genome expansion in bonnet fungi (Mycena s.s.) driven by repeated elements and novel gene families across ecological guilds.</title>
        <authorList>
            <consortium name="Lawrence Berkeley National Laboratory"/>
            <person name="Harder C.B."/>
            <person name="Miyauchi S."/>
            <person name="Viragh M."/>
            <person name="Kuo A."/>
            <person name="Thoen E."/>
            <person name="Andreopoulos B."/>
            <person name="Lu D."/>
            <person name="Skrede I."/>
            <person name="Drula E."/>
            <person name="Henrissat B."/>
            <person name="Morin E."/>
            <person name="Kohler A."/>
            <person name="Barry K."/>
            <person name="LaButti K."/>
            <person name="Morin E."/>
            <person name="Salamov A."/>
            <person name="Lipzen A."/>
            <person name="Mereny Z."/>
            <person name="Hegedus B."/>
            <person name="Baldrian P."/>
            <person name="Stursova M."/>
            <person name="Weitz H."/>
            <person name="Taylor A."/>
            <person name="Grigoriev I.V."/>
            <person name="Nagy L.G."/>
            <person name="Martin F."/>
            <person name="Kauserud H."/>
        </authorList>
    </citation>
    <scope>NUCLEOTIDE SEQUENCE</scope>
    <source>
        <strain evidence="2">CBHHK188m</strain>
    </source>
</reference>
<keyword evidence="3" id="KW-1185">Reference proteome</keyword>
<comment type="caution">
    <text evidence="2">The sequence shown here is derived from an EMBL/GenBank/DDBJ whole genome shotgun (WGS) entry which is preliminary data.</text>
</comment>
<dbReference type="Gene3D" id="3.40.50.150">
    <property type="entry name" value="Vaccinia Virus protein VP39"/>
    <property type="match status" value="1"/>
</dbReference>
<organism evidence="2 3">
    <name type="scientific">Mycena maculata</name>
    <dbReference type="NCBI Taxonomy" id="230809"/>
    <lineage>
        <taxon>Eukaryota</taxon>
        <taxon>Fungi</taxon>
        <taxon>Dikarya</taxon>
        <taxon>Basidiomycota</taxon>
        <taxon>Agaricomycotina</taxon>
        <taxon>Agaricomycetes</taxon>
        <taxon>Agaricomycetidae</taxon>
        <taxon>Agaricales</taxon>
        <taxon>Marasmiineae</taxon>
        <taxon>Mycenaceae</taxon>
        <taxon>Mycena</taxon>
    </lineage>
</organism>
<dbReference type="InterPro" id="IPR001077">
    <property type="entry name" value="COMT_C"/>
</dbReference>
<dbReference type="Proteomes" id="UP001215280">
    <property type="component" value="Unassembled WGS sequence"/>
</dbReference>
<accession>A0AAD7IS51</accession>
<dbReference type="PANTHER" id="PTHR43712:SF2">
    <property type="entry name" value="O-METHYLTRANSFERASE CICE"/>
    <property type="match status" value="1"/>
</dbReference>
<dbReference type="Pfam" id="PF00891">
    <property type="entry name" value="Methyltransf_2"/>
    <property type="match status" value="1"/>
</dbReference>
<feature type="domain" description="O-methyltransferase C-terminal" evidence="1">
    <location>
        <begin position="12"/>
        <end position="58"/>
    </location>
</feature>
<dbReference type="GO" id="GO:0008171">
    <property type="term" value="F:O-methyltransferase activity"/>
    <property type="evidence" value="ECO:0007669"/>
    <property type="project" value="InterPro"/>
</dbReference>
<evidence type="ECO:0000313" key="2">
    <source>
        <dbReference type="EMBL" id="KAJ7749343.1"/>
    </source>
</evidence>
<protein>
    <recommendedName>
        <fullName evidence="1">O-methyltransferase C-terminal domain-containing protein</fullName>
    </recommendedName>
</protein>
<name>A0AAD7IS51_9AGAR</name>
<dbReference type="SUPFAM" id="SSF53335">
    <property type="entry name" value="S-adenosyl-L-methionine-dependent methyltransferases"/>
    <property type="match status" value="1"/>
</dbReference>
<evidence type="ECO:0000259" key="1">
    <source>
        <dbReference type="Pfam" id="PF00891"/>
    </source>
</evidence>
<dbReference type="PANTHER" id="PTHR43712">
    <property type="entry name" value="PUTATIVE (AFU_ORTHOLOGUE AFUA_4G14580)-RELATED"/>
    <property type="match status" value="1"/>
</dbReference>
<evidence type="ECO:0000313" key="3">
    <source>
        <dbReference type="Proteomes" id="UP001215280"/>
    </source>
</evidence>
<dbReference type="InterPro" id="IPR029063">
    <property type="entry name" value="SAM-dependent_MTases_sf"/>
</dbReference>
<dbReference type="AlphaFoldDB" id="A0AAD7IS51"/>